<keyword evidence="1" id="KW-0812">Transmembrane</keyword>
<evidence type="ECO:0000313" key="3">
    <source>
        <dbReference type="Proteomes" id="UP000324222"/>
    </source>
</evidence>
<accession>A0A5B7G7D0</accession>
<protein>
    <submittedName>
        <fullName evidence="2">Uncharacterized protein</fullName>
    </submittedName>
</protein>
<organism evidence="2 3">
    <name type="scientific">Portunus trituberculatus</name>
    <name type="common">Swimming crab</name>
    <name type="synonym">Neptunus trituberculatus</name>
    <dbReference type="NCBI Taxonomy" id="210409"/>
    <lineage>
        <taxon>Eukaryota</taxon>
        <taxon>Metazoa</taxon>
        <taxon>Ecdysozoa</taxon>
        <taxon>Arthropoda</taxon>
        <taxon>Crustacea</taxon>
        <taxon>Multicrustacea</taxon>
        <taxon>Malacostraca</taxon>
        <taxon>Eumalacostraca</taxon>
        <taxon>Eucarida</taxon>
        <taxon>Decapoda</taxon>
        <taxon>Pleocyemata</taxon>
        <taxon>Brachyura</taxon>
        <taxon>Eubrachyura</taxon>
        <taxon>Portunoidea</taxon>
        <taxon>Portunidae</taxon>
        <taxon>Portuninae</taxon>
        <taxon>Portunus</taxon>
    </lineage>
</organism>
<dbReference type="Proteomes" id="UP000324222">
    <property type="component" value="Unassembled WGS sequence"/>
</dbReference>
<dbReference type="EMBL" id="VSRR010013730">
    <property type="protein sequence ID" value="MPC56150.1"/>
    <property type="molecule type" value="Genomic_DNA"/>
</dbReference>
<keyword evidence="3" id="KW-1185">Reference proteome</keyword>
<reference evidence="2 3" key="1">
    <citation type="submission" date="2019-05" db="EMBL/GenBank/DDBJ databases">
        <title>Another draft genome of Portunus trituberculatus and its Hox gene families provides insights of decapod evolution.</title>
        <authorList>
            <person name="Jeong J.-H."/>
            <person name="Song I."/>
            <person name="Kim S."/>
            <person name="Choi T."/>
            <person name="Kim D."/>
            <person name="Ryu S."/>
            <person name="Kim W."/>
        </authorList>
    </citation>
    <scope>NUCLEOTIDE SEQUENCE [LARGE SCALE GENOMIC DNA]</scope>
    <source>
        <tissue evidence="2">Muscle</tissue>
    </source>
</reference>
<evidence type="ECO:0000256" key="1">
    <source>
        <dbReference type="SAM" id="Phobius"/>
    </source>
</evidence>
<comment type="caution">
    <text evidence="2">The sequence shown here is derived from an EMBL/GenBank/DDBJ whole genome shotgun (WGS) entry which is preliminary data.</text>
</comment>
<name>A0A5B7G7D0_PORTR</name>
<feature type="transmembrane region" description="Helical" evidence="1">
    <location>
        <begin position="6"/>
        <end position="25"/>
    </location>
</feature>
<proteinExistence type="predicted"/>
<sequence>MGHLVVANFPVVAVVEAVHLGVVVLNRPSVLMNNRSHGTGPKTRNRFLPSPIGYHLTSGAPKKHL</sequence>
<keyword evidence="1" id="KW-0472">Membrane</keyword>
<gene>
    <name evidence="2" type="ORF">E2C01_050103</name>
</gene>
<dbReference type="AlphaFoldDB" id="A0A5B7G7D0"/>
<evidence type="ECO:0000313" key="2">
    <source>
        <dbReference type="EMBL" id="MPC56150.1"/>
    </source>
</evidence>
<keyword evidence="1" id="KW-1133">Transmembrane helix</keyword>